<feature type="non-terminal residue" evidence="4">
    <location>
        <position position="1"/>
    </location>
</feature>
<keyword evidence="2" id="KW-0472">Membrane</keyword>
<organism evidence="4 5">
    <name type="scientific">Pristionchus mayeri</name>
    <dbReference type="NCBI Taxonomy" id="1317129"/>
    <lineage>
        <taxon>Eukaryota</taxon>
        <taxon>Metazoa</taxon>
        <taxon>Ecdysozoa</taxon>
        <taxon>Nematoda</taxon>
        <taxon>Chromadorea</taxon>
        <taxon>Rhabditida</taxon>
        <taxon>Rhabditina</taxon>
        <taxon>Diplogasteromorpha</taxon>
        <taxon>Diplogasteroidea</taxon>
        <taxon>Neodiplogasteridae</taxon>
        <taxon>Pristionchus</taxon>
    </lineage>
</organism>
<feature type="region of interest" description="Disordered" evidence="1">
    <location>
        <begin position="167"/>
        <end position="246"/>
    </location>
</feature>
<feature type="non-terminal residue" evidence="4">
    <location>
        <position position="282"/>
    </location>
</feature>
<dbReference type="AlphaFoldDB" id="A0AAN4YZQ2"/>
<sequence length="282" mass="30660">LPSLILSLLYFPISQGEISSPSPSHGPTTLPTQIPPPYPDNAEGCNNYFNGTCYDTDLDDCTHNGTCLDDDNSGTNSTSPTHGPTTLQTKIPTPEPEKPDWCKGNYFNGTCNDTDFDDCKQYYNGTCIDDDDDDDSGTDWWKIALPAAAGVAVVGGGAAITYNVVKKKSDKSRDDDTEKQSDDGNSEKSSRSSTTSTDSNETDDSSSEPEDSSADEDSEPDNEQDPAPDDWELDQRRYVHVDPSATSRTSVLGPIQKAFLLSKDLPHKAKSRLTVRVSLDRN</sequence>
<keyword evidence="5" id="KW-1185">Reference proteome</keyword>
<feature type="signal peptide" evidence="3">
    <location>
        <begin position="1"/>
        <end position="16"/>
    </location>
</feature>
<evidence type="ECO:0000313" key="4">
    <source>
        <dbReference type="EMBL" id="GMR29816.1"/>
    </source>
</evidence>
<proteinExistence type="predicted"/>
<keyword evidence="2" id="KW-0812">Transmembrane</keyword>
<accession>A0AAN4YZQ2</accession>
<gene>
    <name evidence="4" type="ORF">PMAYCL1PPCAC_00011</name>
</gene>
<protein>
    <submittedName>
        <fullName evidence="4">Uncharacterized protein</fullName>
    </submittedName>
</protein>
<evidence type="ECO:0000256" key="1">
    <source>
        <dbReference type="SAM" id="MobiDB-lite"/>
    </source>
</evidence>
<keyword evidence="3" id="KW-0732">Signal</keyword>
<comment type="caution">
    <text evidence="4">The sequence shown here is derived from an EMBL/GenBank/DDBJ whole genome shotgun (WGS) entry which is preliminary data.</text>
</comment>
<evidence type="ECO:0000256" key="2">
    <source>
        <dbReference type="SAM" id="Phobius"/>
    </source>
</evidence>
<feature type="region of interest" description="Disordered" evidence="1">
    <location>
        <begin position="69"/>
        <end position="97"/>
    </location>
</feature>
<reference evidence="5" key="1">
    <citation type="submission" date="2022-10" db="EMBL/GenBank/DDBJ databases">
        <title>Genome assembly of Pristionchus species.</title>
        <authorList>
            <person name="Yoshida K."/>
            <person name="Sommer R.J."/>
        </authorList>
    </citation>
    <scope>NUCLEOTIDE SEQUENCE [LARGE SCALE GENOMIC DNA]</scope>
    <source>
        <strain evidence="5">RS5460</strain>
    </source>
</reference>
<name>A0AAN4YZQ2_9BILA</name>
<feature type="compositionally biased region" description="Polar residues" evidence="1">
    <location>
        <begin position="73"/>
        <end position="91"/>
    </location>
</feature>
<feature type="transmembrane region" description="Helical" evidence="2">
    <location>
        <begin position="143"/>
        <end position="165"/>
    </location>
</feature>
<feature type="compositionally biased region" description="Basic and acidic residues" evidence="1">
    <location>
        <begin position="171"/>
        <end position="190"/>
    </location>
</feature>
<feature type="compositionally biased region" description="Acidic residues" evidence="1">
    <location>
        <begin position="200"/>
        <end position="232"/>
    </location>
</feature>
<evidence type="ECO:0000256" key="3">
    <source>
        <dbReference type="SAM" id="SignalP"/>
    </source>
</evidence>
<dbReference type="EMBL" id="BTRK01000001">
    <property type="protein sequence ID" value="GMR29816.1"/>
    <property type="molecule type" value="Genomic_DNA"/>
</dbReference>
<dbReference type="Proteomes" id="UP001328107">
    <property type="component" value="Unassembled WGS sequence"/>
</dbReference>
<feature type="chain" id="PRO_5042864583" evidence="3">
    <location>
        <begin position="17"/>
        <end position="282"/>
    </location>
</feature>
<evidence type="ECO:0000313" key="5">
    <source>
        <dbReference type="Proteomes" id="UP001328107"/>
    </source>
</evidence>
<keyword evidence="2" id="KW-1133">Transmembrane helix</keyword>